<accession>A0A4C1XHG9</accession>
<reference evidence="1 2" key="1">
    <citation type="journal article" date="2019" name="Commun. Biol.">
        <title>The bagworm genome reveals a unique fibroin gene that provides high tensile strength.</title>
        <authorList>
            <person name="Kono N."/>
            <person name="Nakamura H."/>
            <person name="Ohtoshi R."/>
            <person name="Tomita M."/>
            <person name="Numata K."/>
            <person name="Arakawa K."/>
        </authorList>
    </citation>
    <scope>NUCLEOTIDE SEQUENCE [LARGE SCALE GENOMIC DNA]</scope>
</reference>
<dbReference type="GO" id="GO:0031297">
    <property type="term" value="P:replication fork processing"/>
    <property type="evidence" value="ECO:0007669"/>
    <property type="project" value="TreeGrafter"/>
</dbReference>
<dbReference type="GO" id="GO:0044774">
    <property type="term" value="P:mitotic DNA integrity checkpoint signaling"/>
    <property type="evidence" value="ECO:0007669"/>
    <property type="project" value="TreeGrafter"/>
</dbReference>
<dbReference type="GO" id="GO:0032259">
    <property type="term" value="P:methylation"/>
    <property type="evidence" value="ECO:0007669"/>
    <property type="project" value="UniProtKB-KW"/>
</dbReference>
<sequence>MIIYDYKTSLSLQDCTGHFQNAFGRKAARVSTVKRWYAEFDRGHVSLHDEISEVRPSTAITEENDATVRHLIEENWHITYEEIRGRLEIGMSQIQKILHQYLKVPKLCCRWILHELTLEHKRRGVEI</sequence>
<evidence type="ECO:0000313" key="1">
    <source>
        <dbReference type="EMBL" id="GBP61645.1"/>
    </source>
</evidence>
<dbReference type="GO" id="GO:0003697">
    <property type="term" value="F:single-stranded DNA binding"/>
    <property type="evidence" value="ECO:0007669"/>
    <property type="project" value="TreeGrafter"/>
</dbReference>
<organism evidence="1 2">
    <name type="scientific">Eumeta variegata</name>
    <name type="common">Bagworm moth</name>
    <name type="synonym">Eumeta japonica</name>
    <dbReference type="NCBI Taxonomy" id="151549"/>
    <lineage>
        <taxon>Eukaryota</taxon>
        <taxon>Metazoa</taxon>
        <taxon>Ecdysozoa</taxon>
        <taxon>Arthropoda</taxon>
        <taxon>Hexapoda</taxon>
        <taxon>Insecta</taxon>
        <taxon>Pterygota</taxon>
        <taxon>Neoptera</taxon>
        <taxon>Endopterygota</taxon>
        <taxon>Lepidoptera</taxon>
        <taxon>Glossata</taxon>
        <taxon>Ditrysia</taxon>
        <taxon>Tineoidea</taxon>
        <taxon>Psychidae</taxon>
        <taxon>Oiketicinae</taxon>
        <taxon>Eumeta</taxon>
    </lineage>
</organism>
<dbReference type="GO" id="GO:0000729">
    <property type="term" value="P:DNA double-strand break processing"/>
    <property type="evidence" value="ECO:0007669"/>
    <property type="project" value="TreeGrafter"/>
</dbReference>
<keyword evidence="1" id="KW-0808">Transferase</keyword>
<name>A0A4C1XHG9_EUMVA</name>
<protein>
    <submittedName>
        <fullName evidence="1">Histone-lysine N-methyltransferase SETMAR</fullName>
    </submittedName>
</protein>
<evidence type="ECO:0000313" key="2">
    <source>
        <dbReference type="Proteomes" id="UP000299102"/>
    </source>
</evidence>
<dbReference type="PANTHER" id="PTHR46060:SF2">
    <property type="entry name" value="HISTONE-LYSINE N-METHYLTRANSFERASE SETMAR"/>
    <property type="match status" value="1"/>
</dbReference>
<dbReference type="GO" id="GO:0005634">
    <property type="term" value="C:nucleus"/>
    <property type="evidence" value="ECO:0007669"/>
    <property type="project" value="TreeGrafter"/>
</dbReference>
<dbReference type="GO" id="GO:0046975">
    <property type="term" value="F:histone H3K36 methyltransferase activity"/>
    <property type="evidence" value="ECO:0007669"/>
    <property type="project" value="TreeGrafter"/>
</dbReference>
<dbReference type="GO" id="GO:0035861">
    <property type="term" value="C:site of double-strand break"/>
    <property type="evidence" value="ECO:0007669"/>
    <property type="project" value="TreeGrafter"/>
</dbReference>
<dbReference type="Proteomes" id="UP000299102">
    <property type="component" value="Unassembled WGS sequence"/>
</dbReference>
<comment type="caution">
    <text evidence="1">The sequence shown here is derived from an EMBL/GenBank/DDBJ whole genome shotgun (WGS) entry which is preliminary data.</text>
</comment>
<dbReference type="InterPro" id="IPR052709">
    <property type="entry name" value="Transposase-MT_Hybrid"/>
</dbReference>
<dbReference type="GO" id="GO:0000793">
    <property type="term" value="C:condensed chromosome"/>
    <property type="evidence" value="ECO:0007669"/>
    <property type="project" value="TreeGrafter"/>
</dbReference>
<gene>
    <name evidence="1" type="primary">SETMAR</name>
    <name evidence="1" type="ORF">EVAR_43582_1</name>
</gene>
<proteinExistence type="predicted"/>
<dbReference type="STRING" id="151549.A0A4C1XHG9"/>
<dbReference type="EMBL" id="BGZK01000819">
    <property type="protein sequence ID" value="GBP61645.1"/>
    <property type="molecule type" value="Genomic_DNA"/>
</dbReference>
<dbReference type="GO" id="GO:0015074">
    <property type="term" value="P:DNA integration"/>
    <property type="evidence" value="ECO:0007669"/>
    <property type="project" value="TreeGrafter"/>
</dbReference>
<keyword evidence="1" id="KW-0489">Methyltransferase</keyword>
<dbReference type="AlphaFoldDB" id="A0A4C1XHG9"/>
<dbReference type="GO" id="GO:0003690">
    <property type="term" value="F:double-stranded DNA binding"/>
    <property type="evidence" value="ECO:0007669"/>
    <property type="project" value="TreeGrafter"/>
</dbReference>
<dbReference type="GO" id="GO:0000014">
    <property type="term" value="F:single-stranded DNA endodeoxyribonuclease activity"/>
    <property type="evidence" value="ECO:0007669"/>
    <property type="project" value="TreeGrafter"/>
</dbReference>
<dbReference type="PANTHER" id="PTHR46060">
    <property type="entry name" value="MARINER MOS1 TRANSPOSASE-LIKE PROTEIN"/>
    <property type="match status" value="1"/>
</dbReference>
<dbReference type="GO" id="GO:0006303">
    <property type="term" value="P:double-strand break repair via nonhomologous end joining"/>
    <property type="evidence" value="ECO:0007669"/>
    <property type="project" value="TreeGrafter"/>
</dbReference>
<dbReference type="GO" id="GO:0042800">
    <property type="term" value="F:histone H3K4 methyltransferase activity"/>
    <property type="evidence" value="ECO:0007669"/>
    <property type="project" value="TreeGrafter"/>
</dbReference>
<dbReference type="OrthoDB" id="10017160at2759"/>
<dbReference type="GO" id="GO:0044547">
    <property type="term" value="F:DNA topoisomerase binding"/>
    <property type="evidence" value="ECO:0007669"/>
    <property type="project" value="TreeGrafter"/>
</dbReference>
<keyword evidence="2" id="KW-1185">Reference proteome</keyword>